<proteinExistence type="predicted"/>
<reference evidence="2 3" key="1">
    <citation type="submission" date="2021-01" db="EMBL/GenBank/DDBJ databases">
        <title>Genomic Encyclopedia of Type Strains, Phase IV (KMG-IV): sequencing the most valuable type-strain genomes for metagenomic binning, comparative biology and taxonomic classification.</title>
        <authorList>
            <person name="Goeker M."/>
        </authorList>
    </citation>
    <scope>NUCLEOTIDE SEQUENCE [LARGE SCALE GENOMIC DNA]</scope>
    <source>
        <strain evidence="2 3">DSM 105453</strain>
    </source>
</reference>
<dbReference type="RefSeq" id="WP_077113374.1">
    <property type="nucleotide sequence ID" value="NZ_JAFBFH010000026.1"/>
</dbReference>
<name>A0ABS2R9T7_9BACI</name>
<organism evidence="2 3">
    <name type="scientific">Siminovitchia thermophila</name>
    <dbReference type="NCBI Taxonomy" id="1245522"/>
    <lineage>
        <taxon>Bacteria</taxon>
        <taxon>Bacillati</taxon>
        <taxon>Bacillota</taxon>
        <taxon>Bacilli</taxon>
        <taxon>Bacillales</taxon>
        <taxon>Bacillaceae</taxon>
        <taxon>Siminovitchia</taxon>
    </lineage>
</organism>
<dbReference type="InterPro" id="IPR018672">
    <property type="entry name" value="DUF2140"/>
</dbReference>
<keyword evidence="1" id="KW-0472">Membrane</keyword>
<protein>
    <submittedName>
        <fullName evidence="2">Uncharacterized protein YpmS</fullName>
    </submittedName>
</protein>
<keyword evidence="1" id="KW-1133">Transmembrane helix</keyword>
<evidence type="ECO:0000313" key="3">
    <source>
        <dbReference type="Proteomes" id="UP000823485"/>
    </source>
</evidence>
<gene>
    <name evidence="2" type="ORF">JOC94_003426</name>
</gene>
<keyword evidence="1" id="KW-0812">Transmembrane</keyword>
<dbReference type="EMBL" id="JAFBFH010000026">
    <property type="protein sequence ID" value="MBM7716406.1"/>
    <property type="molecule type" value="Genomic_DNA"/>
</dbReference>
<evidence type="ECO:0000313" key="2">
    <source>
        <dbReference type="EMBL" id="MBM7716406.1"/>
    </source>
</evidence>
<dbReference type="Proteomes" id="UP000823485">
    <property type="component" value="Unassembled WGS sequence"/>
</dbReference>
<evidence type="ECO:0000256" key="1">
    <source>
        <dbReference type="SAM" id="Phobius"/>
    </source>
</evidence>
<sequence>MGKKKNVWKYAFTGLIICNLLVTGILLWFFFSGSDQQKIPRNTEVNEKTHSEFIISVQKEDLNKLINHYIEKEGLNGPIHYGVYLTDEVELYGEVSVFSQTLQLQMTFEPIALENGDLILKQKNLSLGDVKLPVSYILKFIRDAYKLPEWVIILPNDKQVYVALHRMRLNNDIQVRVQEFNLKEDRISLRMLVPSE</sequence>
<comment type="caution">
    <text evidence="2">The sequence shown here is derived from an EMBL/GenBank/DDBJ whole genome shotgun (WGS) entry which is preliminary data.</text>
</comment>
<keyword evidence="3" id="KW-1185">Reference proteome</keyword>
<accession>A0ABS2R9T7</accession>
<dbReference type="Pfam" id="PF09911">
    <property type="entry name" value="DUF2140"/>
    <property type="match status" value="1"/>
</dbReference>
<feature type="transmembrane region" description="Helical" evidence="1">
    <location>
        <begin position="7"/>
        <end position="31"/>
    </location>
</feature>